<proteinExistence type="predicted"/>
<sequence>MEQANYMGNQQRQPYHDPNANTYNPGWKNHPNFGWGWNQNPKNNNFQNRPPYQPFQRPPFQPPFPQQQRNIPPAPQPKPPQTTSFEAALEKLTLTTTGFVQTANYFIEEARANFRNQESAIRNLETQVGQSAKQLSTKLPNAFPSDTTTGNSLVSVGFLHKIRRVRDYRRIFRGLGYRR</sequence>
<dbReference type="Proteomes" id="UP001341840">
    <property type="component" value="Unassembled WGS sequence"/>
</dbReference>
<feature type="compositionally biased region" description="Low complexity" evidence="1">
    <location>
        <begin position="38"/>
        <end position="50"/>
    </location>
</feature>
<feature type="compositionally biased region" description="Pro residues" evidence="1">
    <location>
        <begin position="51"/>
        <end position="65"/>
    </location>
</feature>
<accession>A0ABU6QX18</accession>
<feature type="region of interest" description="Disordered" evidence="1">
    <location>
        <begin position="1"/>
        <end position="82"/>
    </location>
</feature>
<dbReference type="EMBL" id="JASCZI010002273">
    <property type="protein sequence ID" value="MED6116031.1"/>
    <property type="molecule type" value="Genomic_DNA"/>
</dbReference>
<protein>
    <submittedName>
        <fullName evidence="2">Uncharacterized protein</fullName>
    </submittedName>
</protein>
<keyword evidence="3" id="KW-1185">Reference proteome</keyword>
<name>A0ABU6QX18_9FABA</name>
<feature type="compositionally biased region" description="Polar residues" evidence="1">
    <location>
        <begin position="1"/>
        <end position="24"/>
    </location>
</feature>
<comment type="caution">
    <text evidence="2">The sequence shown here is derived from an EMBL/GenBank/DDBJ whole genome shotgun (WGS) entry which is preliminary data.</text>
</comment>
<evidence type="ECO:0000256" key="1">
    <source>
        <dbReference type="SAM" id="MobiDB-lite"/>
    </source>
</evidence>
<evidence type="ECO:0000313" key="3">
    <source>
        <dbReference type="Proteomes" id="UP001341840"/>
    </source>
</evidence>
<evidence type="ECO:0000313" key="2">
    <source>
        <dbReference type="EMBL" id="MED6116031.1"/>
    </source>
</evidence>
<reference evidence="2 3" key="1">
    <citation type="journal article" date="2023" name="Plants (Basel)">
        <title>Bridging the Gap: Combining Genomics and Transcriptomics Approaches to Understand Stylosanthes scabra, an Orphan Legume from the Brazilian Caatinga.</title>
        <authorList>
            <person name="Ferreira-Neto J.R.C."/>
            <person name="da Silva M.D."/>
            <person name="Binneck E."/>
            <person name="de Melo N.F."/>
            <person name="da Silva R.H."/>
            <person name="de Melo A.L.T.M."/>
            <person name="Pandolfi V."/>
            <person name="Bustamante F.O."/>
            <person name="Brasileiro-Vidal A.C."/>
            <person name="Benko-Iseppon A.M."/>
        </authorList>
    </citation>
    <scope>NUCLEOTIDE SEQUENCE [LARGE SCALE GENOMIC DNA]</scope>
    <source>
        <tissue evidence="2">Leaves</tissue>
    </source>
</reference>
<gene>
    <name evidence="2" type="ORF">PIB30_096314</name>
</gene>
<organism evidence="2 3">
    <name type="scientific">Stylosanthes scabra</name>
    <dbReference type="NCBI Taxonomy" id="79078"/>
    <lineage>
        <taxon>Eukaryota</taxon>
        <taxon>Viridiplantae</taxon>
        <taxon>Streptophyta</taxon>
        <taxon>Embryophyta</taxon>
        <taxon>Tracheophyta</taxon>
        <taxon>Spermatophyta</taxon>
        <taxon>Magnoliopsida</taxon>
        <taxon>eudicotyledons</taxon>
        <taxon>Gunneridae</taxon>
        <taxon>Pentapetalae</taxon>
        <taxon>rosids</taxon>
        <taxon>fabids</taxon>
        <taxon>Fabales</taxon>
        <taxon>Fabaceae</taxon>
        <taxon>Papilionoideae</taxon>
        <taxon>50 kb inversion clade</taxon>
        <taxon>dalbergioids sensu lato</taxon>
        <taxon>Dalbergieae</taxon>
        <taxon>Pterocarpus clade</taxon>
        <taxon>Stylosanthes</taxon>
    </lineage>
</organism>